<comment type="similarity">
    <text evidence="1 8">Belongs to the peptidase A1 family.</text>
</comment>
<evidence type="ECO:0000256" key="2">
    <source>
        <dbReference type="ARBA" id="ARBA00022670"/>
    </source>
</evidence>
<dbReference type="GO" id="GO:0006508">
    <property type="term" value="P:proteolysis"/>
    <property type="evidence" value="ECO:0007669"/>
    <property type="project" value="UniProtKB-KW"/>
</dbReference>
<evidence type="ECO:0000256" key="7">
    <source>
        <dbReference type="PIRSR" id="PIRSR601461-2"/>
    </source>
</evidence>
<proteinExistence type="inferred from homology"/>
<dbReference type="PRINTS" id="PR00792">
    <property type="entry name" value="PEPSIN"/>
</dbReference>
<dbReference type="Pfam" id="PF00026">
    <property type="entry name" value="Asp"/>
    <property type="match status" value="2"/>
</dbReference>
<dbReference type="GO" id="GO:0004190">
    <property type="term" value="F:aspartic-type endopeptidase activity"/>
    <property type="evidence" value="ECO:0007669"/>
    <property type="project" value="UniProtKB-KW"/>
</dbReference>
<evidence type="ECO:0000256" key="9">
    <source>
        <dbReference type="SAM" id="MobiDB-lite"/>
    </source>
</evidence>
<feature type="active site" evidence="6">
    <location>
        <position position="417"/>
    </location>
</feature>
<dbReference type="PROSITE" id="PS00141">
    <property type="entry name" value="ASP_PROTEASE"/>
    <property type="match status" value="2"/>
</dbReference>
<keyword evidence="3" id="KW-0732">Signal</keyword>
<dbReference type="Gene3D" id="2.40.70.10">
    <property type="entry name" value="Acid Proteases"/>
    <property type="match status" value="3"/>
</dbReference>
<dbReference type="PANTHER" id="PTHR47966">
    <property type="entry name" value="BETA-SITE APP-CLEAVING ENZYME, ISOFORM A-RELATED"/>
    <property type="match status" value="1"/>
</dbReference>
<keyword evidence="5 8" id="KW-0378">Hydrolase</keyword>
<evidence type="ECO:0000256" key="8">
    <source>
        <dbReference type="RuleBase" id="RU000454"/>
    </source>
</evidence>
<reference evidence="12" key="1">
    <citation type="submission" date="2016-11" db="EMBL/GenBank/DDBJ databases">
        <authorList>
            <person name="Guldener U."/>
        </authorList>
    </citation>
    <scope>NUCLEOTIDE SEQUENCE [LARGE SCALE GENOMIC DNA]</scope>
</reference>
<evidence type="ECO:0000256" key="5">
    <source>
        <dbReference type="ARBA" id="ARBA00022801"/>
    </source>
</evidence>
<dbReference type="CDD" id="cd05474">
    <property type="entry name" value="SAP_like"/>
    <property type="match status" value="1"/>
</dbReference>
<evidence type="ECO:0000259" key="10">
    <source>
        <dbReference type="PROSITE" id="PS51767"/>
    </source>
</evidence>
<evidence type="ECO:0000256" key="1">
    <source>
        <dbReference type="ARBA" id="ARBA00007447"/>
    </source>
</evidence>
<evidence type="ECO:0000313" key="12">
    <source>
        <dbReference type="Proteomes" id="UP000183365"/>
    </source>
</evidence>
<dbReference type="PANTHER" id="PTHR47966:SF65">
    <property type="entry name" value="ASPARTIC-TYPE ENDOPEPTIDASE"/>
    <property type="match status" value="1"/>
</dbReference>
<dbReference type="EMBL" id="FQNF01000043">
    <property type="protein sequence ID" value="SGZ40240.1"/>
    <property type="molecule type" value="Genomic_DNA"/>
</dbReference>
<dbReference type="InterPro" id="IPR033876">
    <property type="entry name" value="SAP-like"/>
</dbReference>
<gene>
    <name evidence="11" type="ORF">HGUI_02440</name>
</gene>
<evidence type="ECO:0000256" key="6">
    <source>
        <dbReference type="PIRSR" id="PIRSR601461-1"/>
    </source>
</evidence>
<feature type="compositionally biased region" description="Low complexity" evidence="9">
    <location>
        <begin position="608"/>
        <end position="638"/>
    </location>
</feature>
<name>A0A1L0B1D8_9ASCO</name>
<dbReference type="PROSITE" id="PS51767">
    <property type="entry name" value="PEPTIDASE_A1"/>
    <property type="match status" value="1"/>
</dbReference>
<dbReference type="Proteomes" id="UP000183365">
    <property type="component" value="Unassembled WGS sequence"/>
</dbReference>
<keyword evidence="4 8" id="KW-0064">Aspartyl protease</keyword>
<keyword evidence="2 8" id="KW-0645">Protease</keyword>
<dbReference type="AlphaFoldDB" id="A0A1L0B1D8"/>
<feature type="active site" evidence="6">
    <location>
        <position position="90"/>
    </location>
</feature>
<feature type="disulfide bond" evidence="7">
    <location>
        <begin position="452"/>
        <end position="489"/>
    </location>
</feature>
<dbReference type="SUPFAM" id="SSF50630">
    <property type="entry name" value="Acid proteases"/>
    <property type="match status" value="1"/>
</dbReference>
<keyword evidence="7" id="KW-1015">Disulfide bond</keyword>
<dbReference type="InterPro" id="IPR001969">
    <property type="entry name" value="Aspartic_peptidase_AS"/>
</dbReference>
<accession>A0A1L0B1D8</accession>
<dbReference type="OrthoDB" id="771136at2759"/>
<evidence type="ECO:0000256" key="4">
    <source>
        <dbReference type="ARBA" id="ARBA00022750"/>
    </source>
</evidence>
<dbReference type="InterPro" id="IPR001461">
    <property type="entry name" value="Aspartic_peptidase_A1"/>
</dbReference>
<keyword evidence="12" id="KW-1185">Reference proteome</keyword>
<evidence type="ECO:0000313" key="11">
    <source>
        <dbReference type="EMBL" id="SGZ40240.1"/>
    </source>
</evidence>
<evidence type="ECO:0000256" key="3">
    <source>
        <dbReference type="ARBA" id="ARBA00022729"/>
    </source>
</evidence>
<dbReference type="InterPro" id="IPR033121">
    <property type="entry name" value="PEPTIDASE_A1"/>
</dbReference>
<protein>
    <recommendedName>
        <fullName evidence="10">Peptidase A1 domain-containing protein</fullName>
    </recommendedName>
</protein>
<sequence>MKFYYTLIPSLASIITASNNENDKYVHYPVVKDVVINEQVFNNIEFVNNKRINKRDSDGDLQFVIENQQSYYSVNLVIGSNDQELSALLDTGSSDLWVLGVFGNNVSACDAYLSDAGYSKKKRDIPNDTKYNVPHHISPNIENDLGVDVQDNSNDKRAYSYDFSTYYYTYTGDSWSNPFSTYEVPSYDVPTFSYTETESYDGFLSSLYASKTGSSTNTASSAVQQEINEVESNCDDFGVFNPDKSSSFKKNSSASSFYIEYGDNTFASGIWGSDKLTINGISVDGMLFGVANVSNSSNVLGISFPQLESSNQASSDSADTFTYNNLPQLLKQQGLINKVAYSLYLNSLEATSGDLLFGAIDTTKYTGQLYTVPLINIYSKYYSHPIEFDITLQGTGYVSSSGKTSTFNTQNLPALLDSGTTLSYLPQTIANMFAAQVSASWDTNLQYYTLSCPSDSTAQNSAFVYQIGGVNYYVPLSNYILQTSDKDTCILGIQPQSSQYCIFGDNTLSSLYVVYDLEDYEISIAQADFSGASKSNIKVISDSIPGASKAPGYSNTWTGSLTKLTSESNSNALFNGSATNPWTKTSSVYFQSTSIDTHAMEGGEDDGSTATITSSTKSASSHQSSSESSTTKNSSNKKNNANAIELGSTNAAVGVFHALAVLLISLV</sequence>
<dbReference type="GO" id="GO:0071944">
    <property type="term" value="C:cell periphery"/>
    <property type="evidence" value="ECO:0007669"/>
    <property type="project" value="UniProtKB-ARBA"/>
</dbReference>
<feature type="domain" description="Peptidase A1" evidence="10">
    <location>
        <begin position="72"/>
        <end position="525"/>
    </location>
</feature>
<dbReference type="InterPro" id="IPR021109">
    <property type="entry name" value="Peptidase_aspartic_dom_sf"/>
</dbReference>
<feature type="region of interest" description="Disordered" evidence="9">
    <location>
        <begin position="599"/>
        <end position="638"/>
    </location>
</feature>
<dbReference type="VEuPathDB" id="FungiDB:HGUI_02440"/>
<organism evidence="11 12">
    <name type="scientific">Hanseniaspora guilliermondii</name>
    <dbReference type="NCBI Taxonomy" id="56406"/>
    <lineage>
        <taxon>Eukaryota</taxon>
        <taxon>Fungi</taxon>
        <taxon>Dikarya</taxon>
        <taxon>Ascomycota</taxon>
        <taxon>Saccharomycotina</taxon>
        <taxon>Saccharomycetes</taxon>
        <taxon>Saccharomycodales</taxon>
        <taxon>Saccharomycodaceae</taxon>
        <taxon>Hanseniaspora</taxon>
    </lineage>
</organism>